<accession>A0A2A2SEM3</accession>
<reference evidence="2" key="1">
    <citation type="submission" date="2017-09" db="EMBL/GenBank/DDBJ databases">
        <authorList>
            <person name="Feng G."/>
            <person name="Zhu H."/>
        </authorList>
    </citation>
    <scope>NUCLEOTIDE SEQUENCE [LARGE SCALE GENOMIC DNA]</scope>
    <source>
        <strain evidence="2">1PNM-20</strain>
    </source>
</reference>
<comment type="caution">
    <text evidence="1">The sequence shown here is derived from an EMBL/GenBank/DDBJ whole genome shotgun (WGS) entry which is preliminary data.</text>
</comment>
<dbReference type="EMBL" id="NSLI01000003">
    <property type="protein sequence ID" value="PAX07632.1"/>
    <property type="molecule type" value="Genomic_DNA"/>
</dbReference>
<dbReference type="RefSeq" id="WP_095997874.1">
    <property type="nucleotide sequence ID" value="NZ_NSLI01000003.1"/>
</dbReference>
<dbReference type="OrthoDB" id="667202at2"/>
<sequence>MDDERLWGFEQSLWIEGPDNYEEKVDDQVLMVLPHPPYVYAGREAKEAVKSTPVWDRAELDQRQVSRPQEGLIVIAYRVRAEKEGHNGYEAHCTSVIRRLEHEVWRVVQHQQTPPLAASAEG</sequence>
<keyword evidence="2" id="KW-1185">Reference proteome</keyword>
<evidence type="ECO:0000313" key="1">
    <source>
        <dbReference type="EMBL" id="PAX07632.1"/>
    </source>
</evidence>
<dbReference type="Proteomes" id="UP000218151">
    <property type="component" value="Unassembled WGS sequence"/>
</dbReference>
<protein>
    <submittedName>
        <fullName evidence="1">DUF4440 domain-containing protein</fullName>
    </submittedName>
</protein>
<dbReference type="AlphaFoldDB" id="A0A2A2SEM3"/>
<name>A0A2A2SEM3_9SPHN</name>
<gene>
    <name evidence="1" type="ORF">CKY28_08250</name>
</gene>
<organism evidence="1 2">
    <name type="scientific">Sphingomonas lenta</name>
    <dbReference type="NCBI Taxonomy" id="1141887"/>
    <lineage>
        <taxon>Bacteria</taxon>
        <taxon>Pseudomonadati</taxon>
        <taxon>Pseudomonadota</taxon>
        <taxon>Alphaproteobacteria</taxon>
        <taxon>Sphingomonadales</taxon>
        <taxon>Sphingomonadaceae</taxon>
        <taxon>Sphingomonas</taxon>
    </lineage>
</organism>
<evidence type="ECO:0000313" key="2">
    <source>
        <dbReference type="Proteomes" id="UP000218151"/>
    </source>
</evidence>
<proteinExistence type="predicted"/>